<dbReference type="Gene3D" id="1.20.1270.180">
    <property type="match status" value="1"/>
</dbReference>
<evidence type="ECO:0000313" key="4">
    <source>
        <dbReference type="Proteomes" id="UP000070434"/>
    </source>
</evidence>
<feature type="chain" id="PRO_5043329995" description="Lysozyme inhibitor LprI-like N-terminal domain-containing protein" evidence="1">
    <location>
        <begin position="21"/>
        <end position="134"/>
    </location>
</feature>
<reference evidence="3 4" key="1">
    <citation type="submission" date="2015-11" db="EMBL/GenBank/DDBJ databases">
        <authorList>
            <person name="Sahl J."/>
            <person name="Wagner D."/>
            <person name="Keim P."/>
        </authorList>
    </citation>
    <scope>NUCLEOTIDE SEQUENCE [LARGE SCALE GENOMIC DNA]</scope>
    <source>
        <strain evidence="3 4">AZ-4-2-10-S1-D7</strain>
    </source>
</reference>
<proteinExistence type="predicted"/>
<evidence type="ECO:0000313" key="3">
    <source>
        <dbReference type="EMBL" id="KWZ30067.1"/>
    </source>
</evidence>
<feature type="domain" description="Lysozyme inhibitor LprI-like N-terminal" evidence="2">
    <location>
        <begin position="24"/>
        <end position="116"/>
    </location>
</feature>
<accession>A0AAW3PQA9</accession>
<gene>
    <name evidence="3" type="ORF">WS64_31905</name>
</gene>
<organism evidence="3 4">
    <name type="scientific">Burkholderia anthina</name>
    <dbReference type="NCBI Taxonomy" id="179879"/>
    <lineage>
        <taxon>Bacteria</taxon>
        <taxon>Pseudomonadati</taxon>
        <taxon>Pseudomonadota</taxon>
        <taxon>Betaproteobacteria</taxon>
        <taxon>Burkholderiales</taxon>
        <taxon>Burkholderiaceae</taxon>
        <taxon>Burkholderia</taxon>
        <taxon>Burkholderia cepacia complex</taxon>
    </lineage>
</organism>
<keyword evidence="1" id="KW-0732">Signal</keyword>
<dbReference type="EMBL" id="LNJP01000004">
    <property type="protein sequence ID" value="KWZ30067.1"/>
    <property type="molecule type" value="Genomic_DNA"/>
</dbReference>
<dbReference type="Proteomes" id="UP000070434">
    <property type="component" value="Unassembled WGS sequence"/>
</dbReference>
<dbReference type="RefSeq" id="WP_059639457.1">
    <property type="nucleotide sequence ID" value="NZ_LNJP01000004.1"/>
</dbReference>
<evidence type="ECO:0000259" key="2">
    <source>
        <dbReference type="Pfam" id="PF07007"/>
    </source>
</evidence>
<protein>
    <recommendedName>
        <fullName evidence="2">Lysozyme inhibitor LprI-like N-terminal domain-containing protein</fullName>
    </recommendedName>
</protein>
<name>A0AAW3PQA9_9BURK</name>
<feature type="signal peptide" evidence="1">
    <location>
        <begin position="1"/>
        <end position="20"/>
    </location>
</feature>
<dbReference type="PANTHER" id="PTHR39176:SF1">
    <property type="entry name" value="PERIPLASMIC PROTEIN"/>
    <property type="match status" value="1"/>
</dbReference>
<dbReference type="InterPro" id="IPR009739">
    <property type="entry name" value="LprI-like_N"/>
</dbReference>
<comment type="caution">
    <text evidence="3">The sequence shown here is derived from an EMBL/GenBank/DDBJ whole genome shotgun (WGS) entry which is preliminary data.</text>
</comment>
<sequence>MRVLTGLLGSLALVAGVAHAQANCADATDQATMTACADRAYKKSDGELNRTYQAVTARLRDAQPLADKLVSAQRAWIAYRDAECRFSSANVEGGSAYPMVVSTCLDDLTKARTETLKGYLACEEGDLACPVPAK</sequence>
<dbReference type="AlphaFoldDB" id="A0AAW3PQA9"/>
<dbReference type="PANTHER" id="PTHR39176">
    <property type="entry name" value="PERIPLASMIC PROTEIN-RELATED"/>
    <property type="match status" value="1"/>
</dbReference>
<evidence type="ECO:0000256" key="1">
    <source>
        <dbReference type="SAM" id="SignalP"/>
    </source>
</evidence>
<dbReference type="Pfam" id="PF07007">
    <property type="entry name" value="LprI"/>
    <property type="match status" value="1"/>
</dbReference>